<reference evidence="8 9" key="1">
    <citation type="submission" date="2021-08" db="EMBL/GenBank/DDBJ databases">
        <authorList>
            <person name="Peeters C."/>
        </authorList>
    </citation>
    <scope>NUCLEOTIDE SEQUENCE [LARGE SCALE GENOMIC DNA]</scope>
    <source>
        <strain evidence="8 9">LMG 21510</strain>
    </source>
</reference>
<evidence type="ECO:0000256" key="2">
    <source>
        <dbReference type="ARBA" id="ARBA00022692"/>
    </source>
</evidence>
<feature type="transmembrane region" description="Helical" evidence="6">
    <location>
        <begin position="336"/>
        <end position="355"/>
    </location>
</feature>
<feature type="transmembrane region" description="Helical" evidence="6">
    <location>
        <begin position="231"/>
        <end position="253"/>
    </location>
</feature>
<evidence type="ECO:0000259" key="7">
    <source>
        <dbReference type="PROSITE" id="PS50850"/>
    </source>
</evidence>
<organism evidence="8 9">
    <name type="scientific">Cupriavidus respiraculi</name>
    <dbReference type="NCBI Taxonomy" id="195930"/>
    <lineage>
        <taxon>Bacteria</taxon>
        <taxon>Pseudomonadati</taxon>
        <taxon>Pseudomonadota</taxon>
        <taxon>Betaproteobacteria</taxon>
        <taxon>Burkholderiales</taxon>
        <taxon>Burkholderiaceae</taxon>
        <taxon>Cupriavidus</taxon>
    </lineage>
</organism>
<dbReference type="EMBL" id="CAJZAH010000001">
    <property type="protein sequence ID" value="CAG9168591.1"/>
    <property type="molecule type" value="Genomic_DNA"/>
</dbReference>
<evidence type="ECO:0000256" key="3">
    <source>
        <dbReference type="ARBA" id="ARBA00022989"/>
    </source>
</evidence>
<feature type="transmembrane region" description="Helical" evidence="6">
    <location>
        <begin position="199"/>
        <end position="219"/>
    </location>
</feature>
<dbReference type="PROSITE" id="PS50850">
    <property type="entry name" value="MFS"/>
    <property type="match status" value="1"/>
</dbReference>
<dbReference type="PRINTS" id="PR01036">
    <property type="entry name" value="TCRTETB"/>
</dbReference>
<sequence>MTASASRPVPPHSLSAAAGASGAPGAAQRTAAEPVQPPPDVPVMQVIFGLMLAILLGALEQSIVAVVLPEIALRLNGFELMAWVVSAYLIASTVATPIYGKLSDVLGRRSVLSFAIVLFLLASIACALAQTMPQLIVARILQGLGGGGLISVSQAAIADVVPLRDRGRYQGYVSGVWAVASMAGPVIGGYLAHYLSWRWIFWINLPLALLALIVVRRALRHLPAGGRRQRIDYLGALLFGGGLTGVLVFLTRLGQGHELWRADTLGLLLAGLVGLACFVWQERRAADPVIPLAMLRVPTVAICCITLFLCFFQLIAMSVLLPLRFQVVGGAQADEAALRLVPLTLAIPFGAFVAGRLMTLTGRYKPLQMTGATVAPLAIAALAFVSPGAVPLTAIVMVVLGLAIGLQLPSGLVATQNAVPPSQVGVATALTAFSRMLGGAVGVAVLTTVLIALLRYSGMATDGLQAGEDVLMSMFRRVLDLGAGADAALVRATAERAFRTLFLLSAAVSLVAPFLVARLTEATLRGSAKPVAASVE</sequence>
<dbReference type="Proteomes" id="UP000721236">
    <property type="component" value="Unassembled WGS sequence"/>
</dbReference>
<protein>
    <submittedName>
        <fullName evidence="8">Multidrug resistance protein MdtD</fullName>
    </submittedName>
</protein>
<feature type="compositionally biased region" description="Low complexity" evidence="5">
    <location>
        <begin position="12"/>
        <end position="21"/>
    </location>
</feature>
<feature type="domain" description="Major facilitator superfamily (MFS) profile" evidence="7">
    <location>
        <begin position="46"/>
        <end position="524"/>
    </location>
</feature>
<comment type="subcellular location">
    <subcellularLocation>
        <location evidence="1">Membrane</location>
        <topology evidence="1">Multi-pass membrane protein</topology>
    </subcellularLocation>
</comment>
<keyword evidence="3 6" id="KW-1133">Transmembrane helix</keyword>
<keyword evidence="4 6" id="KW-0472">Membrane</keyword>
<dbReference type="CDD" id="cd17502">
    <property type="entry name" value="MFS_Azr1_MDR_like"/>
    <property type="match status" value="1"/>
</dbReference>
<feature type="region of interest" description="Disordered" evidence="5">
    <location>
        <begin position="1"/>
        <end position="21"/>
    </location>
</feature>
<evidence type="ECO:0000256" key="4">
    <source>
        <dbReference type="ARBA" id="ARBA00023136"/>
    </source>
</evidence>
<feature type="transmembrane region" description="Helical" evidence="6">
    <location>
        <begin position="292"/>
        <end position="316"/>
    </location>
</feature>
<dbReference type="PANTHER" id="PTHR23501:SF197">
    <property type="entry name" value="COMD"/>
    <property type="match status" value="1"/>
</dbReference>
<accession>A0ABN7Y7A5</accession>
<feature type="transmembrane region" description="Helical" evidence="6">
    <location>
        <begin position="259"/>
        <end position="280"/>
    </location>
</feature>
<feature type="transmembrane region" description="Helical" evidence="6">
    <location>
        <begin position="46"/>
        <end position="68"/>
    </location>
</feature>
<dbReference type="InterPro" id="IPR020846">
    <property type="entry name" value="MFS_dom"/>
</dbReference>
<evidence type="ECO:0000313" key="9">
    <source>
        <dbReference type="Proteomes" id="UP000721236"/>
    </source>
</evidence>
<feature type="transmembrane region" description="Helical" evidence="6">
    <location>
        <begin position="80"/>
        <end position="99"/>
    </location>
</feature>
<evidence type="ECO:0000256" key="1">
    <source>
        <dbReference type="ARBA" id="ARBA00004141"/>
    </source>
</evidence>
<dbReference type="InterPro" id="IPR036259">
    <property type="entry name" value="MFS_trans_sf"/>
</dbReference>
<keyword evidence="9" id="KW-1185">Reference proteome</keyword>
<keyword evidence="2 6" id="KW-0812">Transmembrane</keyword>
<proteinExistence type="predicted"/>
<feature type="transmembrane region" description="Helical" evidence="6">
    <location>
        <begin position="172"/>
        <end position="193"/>
    </location>
</feature>
<dbReference type="Gene3D" id="1.20.1720.10">
    <property type="entry name" value="Multidrug resistance protein D"/>
    <property type="match status" value="1"/>
</dbReference>
<feature type="transmembrane region" description="Helical" evidence="6">
    <location>
        <begin position="436"/>
        <end position="456"/>
    </location>
</feature>
<gene>
    <name evidence="8" type="primary">mdtD_1</name>
    <name evidence="8" type="ORF">LMG21510_01147</name>
</gene>
<dbReference type="SUPFAM" id="SSF103473">
    <property type="entry name" value="MFS general substrate transporter"/>
    <property type="match status" value="1"/>
</dbReference>
<evidence type="ECO:0000313" key="8">
    <source>
        <dbReference type="EMBL" id="CAG9168591.1"/>
    </source>
</evidence>
<feature type="transmembrane region" description="Helical" evidence="6">
    <location>
        <begin position="392"/>
        <end position="415"/>
    </location>
</feature>
<dbReference type="Gene3D" id="1.20.1250.20">
    <property type="entry name" value="MFS general substrate transporter like domains"/>
    <property type="match status" value="1"/>
</dbReference>
<dbReference type="InterPro" id="IPR011701">
    <property type="entry name" value="MFS"/>
</dbReference>
<evidence type="ECO:0000256" key="6">
    <source>
        <dbReference type="SAM" id="Phobius"/>
    </source>
</evidence>
<evidence type="ECO:0000256" key="5">
    <source>
        <dbReference type="SAM" id="MobiDB-lite"/>
    </source>
</evidence>
<feature type="transmembrane region" description="Helical" evidence="6">
    <location>
        <begin position="111"/>
        <end position="129"/>
    </location>
</feature>
<feature type="transmembrane region" description="Helical" evidence="6">
    <location>
        <begin position="497"/>
        <end position="517"/>
    </location>
</feature>
<dbReference type="Pfam" id="PF07690">
    <property type="entry name" value="MFS_1"/>
    <property type="match status" value="1"/>
</dbReference>
<dbReference type="PANTHER" id="PTHR23501">
    <property type="entry name" value="MAJOR FACILITATOR SUPERFAMILY"/>
    <property type="match status" value="1"/>
</dbReference>
<comment type="caution">
    <text evidence="8">The sequence shown here is derived from an EMBL/GenBank/DDBJ whole genome shotgun (WGS) entry which is preliminary data.</text>
</comment>
<name>A0ABN7Y7A5_9BURK</name>